<dbReference type="OrthoDB" id="9769319at2"/>
<dbReference type="InterPro" id="IPR006059">
    <property type="entry name" value="SBP"/>
</dbReference>
<dbReference type="GO" id="GO:0015888">
    <property type="term" value="P:thiamine transport"/>
    <property type="evidence" value="ECO:0007669"/>
    <property type="project" value="TreeGrafter"/>
</dbReference>
<sequence length="363" mass="38792">MKNWKKLMVVFASGAALAACGNSEANLASSSSSSDASSTSSQASNGELIVSTFALNQDTVENIVMTPFEEANGVSTVLEVGTASERLTKLASGNSTVDVIELSQINASQGDADGLFEEVTAEDVPNIDNLTDGAKEVLESGAGVPYAVNSIGIVYDPTTLGSEPKEWADLWSSDYEGQIAIPDIATTFGPAMVYVGSDYKGIDITTDNGEAGFQALSELKPNIVKTYEKSSDLVNMFQAGEIQVAVVADFAYEMIKEANPNAVYVVPESGTYANYNTVNLVKGSQNTDLAYDYINARISPELEEQTAEQLNEAPVNTEVTLSDELAANKTYGDIAERAKTIDTTFVNENLADWITNWNEIINQ</sequence>
<dbReference type="AlphaFoldDB" id="A0A3N4G0S1"/>
<dbReference type="PROSITE" id="PS51257">
    <property type="entry name" value="PROKAR_LIPOPROTEIN"/>
    <property type="match status" value="1"/>
</dbReference>
<dbReference type="PANTHER" id="PTHR30006">
    <property type="entry name" value="THIAMINE-BINDING PERIPLASMIC PROTEIN-RELATED"/>
    <property type="match status" value="1"/>
</dbReference>
<dbReference type="GO" id="GO:0030975">
    <property type="term" value="F:thiamine binding"/>
    <property type="evidence" value="ECO:0007669"/>
    <property type="project" value="TreeGrafter"/>
</dbReference>
<evidence type="ECO:0000313" key="3">
    <source>
        <dbReference type="EMBL" id="RPA55898.1"/>
    </source>
</evidence>
<comment type="caution">
    <text evidence="3">The sequence shown here is derived from an EMBL/GenBank/DDBJ whole genome shotgun (WGS) entry which is preliminary data.</text>
</comment>
<organism evidence="3 4">
    <name type="scientific">Aerococcus agrisoli</name>
    <dbReference type="NCBI Taxonomy" id="2487350"/>
    <lineage>
        <taxon>Bacteria</taxon>
        <taxon>Bacillati</taxon>
        <taxon>Bacillota</taxon>
        <taxon>Bacilli</taxon>
        <taxon>Lactobacillales</taxon>
        <taxon>Aerococcaceae</taxon>
        <taxon>Aerococcus</taxon>
    </lineage>
</organism>
<dbReference type="Gene3D" id="3.40.190.10">
    <property type="entry name" value="Periplasmic binding protein-like II"/>
    <property type="match status" value="2"/>
</dbReference>
<evidence type="ECO:0000313" key="4">
    <source>
        <dbReference type="Proteomes" id="UP000273977"/>
    </source>
</evidence>
<name>A0A3N4G0S1_9LACT</name>
<dbReference type="Pfam" id="PF13416">
    <property type="entry name" value="SBP_bac_8"/>
    <property type="match status" value="1"/>
</dbReference>
<proteinExistence type="predicted"/>
<feature type="chain" id="PRO_5038424000" evidence="2">
    <location>
        <begin position="19"/>
        <end position="363"/>
    </location>
</feature>
<dbReference type="GO" id="GO:0030976">
    <property type="term" value="F:thiamine pyrophosphate binding"/>
    <property type="evidence" value="ECO:0007669"/>
    <property type="project" value="TreeGrafter"/>
</dbReference>
<keyword evidence="4" id="KW-1185">Reference proteome</keyword>
<dbReference type="Proteomes" id="UP000273977">
    <property type="component" value="Unassembled WGS sequence"/>
</dbReference>
<dbReference type="SUPFAM" id="SSF53850">
    <property type="entry name" value="Periplasmic binding protein-like II"/>
    <property type="match status" value="1"/>
</dbReference>
<gene>
    <name evidence="3" type="ORF">EF384_09265</name>
</gene>
<protein>
    <submittedName>
        <fullName evidence="3">Extracellular solute-binding protein</fullName>
    </submittedName>
</protein>
<reference evidence="3 4" key="1">
    <citation type="submission" date="2018-11" db="EMBL/GenBank/DDBJ databases">
        <title>Aerococcus sp. SJQ22, whole genome shotgun sequence.</title>
        <authorList>
            <person name="Sun L."/>
            <person name="Gao X."/>
            <person name="Chen W."/>
            <person name="Huang K."/>
        </authorList>
    </citation>
    <scope>NUCLEOTIDE SEQUENCE [LARGE SCALE GENOMIC DNA]</scope>
    <source>
        <strain evidence="3 4">SJQ22</strain>
    </source>
</reference>
<evidence type="ECO:0000256" key="2">
    <source>
        <dbReference type="SAM" id="SignalP"/>
    </source>
</evidence>
<dbReference type="GO" id="GO:0030288">
    <property type="term" value="C:outer membrane-bounded periplasmic space"/>
    <property type="evidence" value="ECO:0007669"/>
    <property type="project" value="TreeGrafter"/>
</dbReference>
<feature type="signal peptide" evidence="2">
    <location>
        <begin position="1"/>
        <end position="18"/>
    </location>
</feature>
<dbReference type="RefSeq" id="WP_123781382.1">
    <property type="nucleotide sequence ID" value="NZ_RKMG01000050.1"/>
</dbReference>
<dbReference type="EMBL" id="RKMG01000050">
    <property type="protein sequence ID" value="RPA55898.1"/>
    <property type="molecule type" value="Genomic_DNA"/>
</dbReference>
<evidence type="ECO:0000256" key="1">
    <source>
        <dbReference type="ARBA" id="ARBA00022729"/>
    </source>
</evidence>
<dbReference type="PANTHER" id="PTHR30006:SF2">
    <property type="entry name" value="ABC TRANSPORTER SUBSTRATE-BINDING PROTEIN"/>
    <property type="match status" value="1"/>
</dbReference>
<accession>A0A3N4G0S1</accession>
<keyword evidence="1 2" id="KW-0732">Signal</keyword>
<dbReference type="CDD" id="cd13589">
    <property type="entry name" value="PBP2_polyamine_RpCGA009"/>
    <property type="match status" value="1"/>
</dbReference>